<dbReference type="PANTHER" id="PTHR43712:SF17">
    <property type="entry name" value="O-METHYLTRANSFERASE"/>
    <property type="match status" value="1"/>
</dbReference>
<evidence type="ECO:0000256" key="1">
    <source>
        <dbReference type="ARBA" id="ARBA00022603"/>
    </source>
</evidence>
<keyword evidence="6" id="KW-1185">Reference proteome</keyword>
<keyword evidence="1 5" id="KW-0489">Methyltransferase</keyword>
<feature type="domain" description="O-methyltransferase C-terminal" evidence="4">
    <location>
        <begin position="35"/>
        <end position="134"/>
    </location>
</feature>
<dbReference type="PROSITE" id="PS51683">
    <property type="entry name" value="SAM_OMT_II"/>
    <property type="match status" value="1"/>
</dbReference>
<dbReference type="InterPro" id="IPR016461">
    <property type="entry name" value="COMT-like"/>
</dbReference>
<evidence type="ECO:0000256" key="3">
    <source>
        <dbReference type="ARBA" id="ARBA00022691"/>
    </source>
</evidence>
<protein>
    <submittedName>
        <fullName evidence="5">Sterigmatocystin 8-o-methyltransferase protein</fullName>
    </submittedName>
</protein>
<dbReference type="PANTHER" id="PTHR43712">
    <property type="entry name" value="PUTATIVE (AFU_ORTHOLOGUE AFUA_4G14580)-RELATED"/>
    <property type="match status" value="1"/>
</dbReference>
<dbReference type="InterPro" id="IPR029063">
    <property type="entry name" value="SAM-dependent_MTases_sf"/>
</dbReference>
<keyword evidence="3" id="KW-0949">S-adenosyl-L-methionine</keyword>
<name>A0A1W5D846_9LECA</name>
<dbReference type="SUPFAM" id="SSF53335">
    <property type="entry name" value="S-adenosyl-L-methionine-dependent methyltransferases"/>
    <property type="match status" value="1"/>
</dbReference>
<evidence type="ECO:0000259" key="4">
    <source>
        <dbReference type="Pfam" id="PF00891"/>
    </source>
</evidence>
<dbReference type="EMBL" id="FWEW01003499">
    <property type="protein sequence ID" value="SLM39317.1"/>
    <property type="molecule type" value="Genomic_DNA"/>
</dbReference>
<dbReference type="AlphaFoldDB" id="A0A1W5D846"/>
<evidence type="ECO:0000313" key="5">
    <source>
        <dbReference type="EMBL" id="SLM39317.1"/>
    </source>
</evidence>
<dbReference type="Gene3D" id="3.40.50.150">
    <property type="entry name" value="Vaccinia Virus protein VP39"/>
    <property type="match status" value="1"/>
</dbReference>
<evidence type="ECO:0000313" key="6">
    <source>
        <dbReference type="Proteomes" id="UP000192927"/>
    </source>
</evidence>
<dbReference type="GO" id="GO:0032259">
    <property type="term" value="P:methylation"/>
    <property type="evidence" value="ECO:0007669"/>
    <property type="project" value="UniProtKB-KW"/>
</dbReference>
<evidence type="ECO:0000256" key="2">
    <source>
        <dbReference type="ARBA" id="ARBA00022679"/>
    </source>
</evidence>
<dbReference type="InterPro" id="IPR001077">
    <property type="entry name" value="COMT_C"/>
</dbReference>
<dbReference type="Proteomes" id="UP000192927">
    <property type="component" value="Unassembled WGS sequence"/>
</dbReference>
<dbReference type="Pfam" id="PF00891">
    <property type="entry name" value="Methyltransf_2"/>
    <property type="match status" value="1"/>
</dbReference>
<organism evidence="5 6">
    <name type="scientific">Lasallia pustulata</name>
    <dbReference type="NCBI Taxonomy" id="136370"/>
    <lineage>
        <taxon>Eukaryota</taxon>
        <taxon>Fungi</taxon>
        <taxon>Dikarya</taxon>
        <taxon>Ascomycota</taxon>
        <taxon>Pezizomycotina</taxon>
        <taxon>Lecanoromycetes</taxon>
        <taxon>OSLEUM clade</taxon>
        <taxon>Umbilicariomycetidae</taxon>
        <taxon>Umbilicariales</taxon>
        <taxon>Umbilicariaceae</taxon>
        <taxon>Lasallia</taxon>
    </lineage>
</organism>
<sequence length="153" mass="17101">MTGYRAAKPAWVDPGSYPVEERLRKGMKQCADEVLLVDVGGGLGHDLKLLKQKHPQRRGQLILHDKEEVMRQQISETSNSFEEMAHEIFTPQPVKGARAYHLHSILHDWDDASCLTILTDIASAMENGYSKLLIMSSSCQTRVQAGLSQAWIG</sequence>
<proteinExistence type="predicted"/>
<dbReference type="GO" id="GO:0008171">
    <property type="term" value="F:O-methyltransferase activity"/>
    <property type="evidence" value="ECO:0007669"/>
    <property type="project" value="InterPro"/>
</dbReference>
<accession>A0A1W5D846</accession>
<reference evidence="6" key="1">
    <citation type="submission" date="2017-03" db="EMBL/GenBank/DDBJ databases">
        <authorList>
            <person name="Sharma R."/>
            <person name="Thines M."/>
        </authorList>
    </citation>
    <scope>NUCLEOTIDE SEQUENCE [LARGE SCALE GENOMIC DNA]</scope>
</reference>
<keyword evidence="2 5" id="KW-0808">Transferase</keyword>